<sequence>MLFFWNNTAYHDVHHQFHGNKYSSSLPFFVTRDKILGTHTPYILLKRAGGGLEARPPKD</sequence>
<dbReference type="InParanoid" id="A0A804JUP6"/>
<protein>
    <submittedName>
        <fullName evidence="1">(wild Malaysian banana) hypothetical protein</fullName>
    </submittedName>
</protein>
<reference evidence="2" key="2">
    <citation type="submission" date="2021-05" db="UniProtKB">
        <authorList>
            <consortium name="EnsemblPlants"/>
        </authorList>
    </citation>
    <scope>IDENTIFICATION</scope>
    <source>
        <strain evidence="2">subsp. malaccensis</strain>
    </source>
</reference>
<evidence type="ECO:0000313" key="3">
    <source>
        <dbReference type="Proteomes" id="UP000012960"/>
    </source>
</evidence>
<evidence type="ECO:0000313" key="2">
    <source>
        <dbReference type="EnsemblPlants" id="Ma07_p11350.1"/>
    </source>
</evidence>
<dbReference type="Proteomes" id="UP000012960">
    <property type="component" value="Unplaced"/>
</dbReference>
<gene>
    <name evidence="1" type="ORF">GSMUA_43530.1</name>
</gene>
<dbReference type="EMBL" id="HG996473">
    <property type="protein sequence ID" value="CAG1856285.1"/>
    <property type="molecule type" value="Genomic_DNA"/>
</dbReference>
<dbReference type="AlphaFoldDB" id="A0A804JUP6"/>
<evidence type="ECO:0000313" key="1">
    <source>
        <dbReference type="EMBL" id="CAG1856285.1"/>
    </source>
</evidence>
<keyword evidence="3" id="KW-1185">Reference proteome</keyword>
<organism evidence="2 3">
    <name type="scientific">Musa acuminata subsp. malaccensis</name>
    <name type="common">Wild banana</name>
    <name type="synonym">Musa malaccensis</name>
    <dbReference type="NCBI Taxonomy" id="214687"/>
    <lineage>
        <taxon>Eukaryota</taxon>
        <taxon>Viridiplantae</taxon>
        <taxon>Streptophyta</taxon>
        <taxon>Embryophyta</taxon>
        <taxon>Tracheophyta</taxon>
        <taxon>Spermatophyta</taxon>
        <taxon>Magnoliopsida</taxon>
        <taxon>Liliopsida</taxon>
        <taxon>Zingiberales</taxon>
        <taxon>Musaceae</taxon>
        <taxon>Musa</taxon>
    </lineage>
</organism>
<dbReference type="EnsemblPlants" id="Ma07_t11350.1">
    <property type="protein sequence ID" value="Ma07_p11350.1"/>
    <property type="gene ID" value="Ma07_g11350"/>
</dbReference>
<reference evidence="1" key="1">
    <citation type="submission" date="2021-03" db="EMBL/GenBank/DDBJ databases">
        <authorList>
            <consortium name="Genoscope - CEA"/>
            <person name="William W."/>
        </authorList>
    </citation>
    <scope>NUCLEOTIDE SEQUENCE</scope>
    <source>
        <strain evidence="1">Doubled-haploid Pahang</strain>
    </source>
</reference>
<dbReference type="Gramene" id="Ma07_t11350.1">
    <property type="protein sequence ID" value="Ma07_p11350.1"/>
    <property type="gene ID" value="Ma07_g11350"/>
</dbReference>
<proteinExistence type="predicted"/>
<name>A0A804JUP6_MUSAM</name>
<accession>A0A804JUP6</accession>